<organism evidence="2 3">
    <name type="scientific">Paenibacillus hodogayensis</name>
    <dbReference type="NCBI Taxonomy" id="279208"/>
    <lineage>
        <taxon>Bacteria</taxon>
        <taxon>Bacillati</taxon>
        <taxon>Bacillota</taxon>
        <taxon>Bacilli</taxon>
        <taxon>Bacillales</taxon>
        <taxon>Paenibacillaceae</taxon>
        <taxon>Paenibacillus</taxon>
    </lineage>
</organism>
<comment type="caution">
    <text evidence="2">The sequence shown here is derived from an EMBL/GenBank/DDBJ whole genome shotgun (WGS) entry which is preliminary data.</text>
</comment>
<keyword evidence="1" id="KW-0812">Transmembrane</keyword>
<evidence type="ECO:0000256" key="1">
    <source>
        <dbReference type="SAM" id="Phobius"/>
    </source>
</evidence>
<dbReference type="EMBL" id="JBHMAG010000025">
    <property type="protein sequence ID" value="MFB9756638.1"/>
    <property type="molecule type" value="Genomic_DNA"/>
</dbReference>
<evidence type="ECO:0000313" key="3">
    <source>
        <dbReference type="Proteomes" id="UP001589619"/>
    </source>
</evidence>
<keyword evidence="1" id="KW-0472">Membrane</keyword>
<dbReference type="Pfam" id="PF09604">
    <property type="entry name" value="Potass_KdpF"/>
    <property type="match status" value="1"/>
</dbReference>
<dbReference type="NCBIfam" id="TIGR02115">
    <property type="entry name" value="potass_kdpF"/>
    <property type="match status" value="1"/>
</dbReference>
<evidence type="ECO:0000313" key="2">
    <source>
        <dbReference type="EMBL" id="MFB9756638.1"/>
    </source>
</evidence>
<proteinExistence type="predicted"/>
<dbReference type="Proteomes" id="UP001589619">
    <property type="component" value="Unassembled WGS sequence"/>
</dbReference>
<feature type="transmembrane region" description="Helical" evidence="1">
    <location>
        <begin position="12"/>
        <end position="33"/>
    </location>
</feature>
<dbReference type="InterPro" id="IPR011726">
    <property type="entry name" value="KdpF"/>
</dbReference>
<keyword evidence="1" id="KW-1133">Transmembrane helix</keyword>
<accession>A0ABV5W8N1</accession>
<name>A0ABV5W8N1_9BACL</name>
<dbReference type="RefSeq" id="WP_379121071.1">
    <property type="nucleotide sequence ID" value="NZ_BAAAYO010000011.1"/>
</dbReference>
<gene>
    <name evidence="2" type="primary">kdpF</name>
    <name evidence="2" type="ORF">ACFFNY_34110</name>
</gene>
<keyword evidence="3" id="KW-1185">Reference proteome</keyword>
<sequence>MRPRGRIGGRRAPVIVVYAFTAFLFVYLVYALLNPEKF</sequence>
<reference evidence="2 3" key="1">
    <citation type="submission" date="2024-09" db="EMBL/GenBank/DDBJ databases">
        <authorList>
            <person name="Sun Q."/>
            <person name="Mori K."/>
        </authorList>
    </citation>
    <scope>NUCLEOTIDE SEQUENCE [LARGE SCALE GENOMIC DNA]</scope>
    <source>
        <strain evidence="2 3">JCM 12520</strain>
    </source>
</reference>
<protein>
    <submittedName>
        <fullName evidence="2">K(+)-transporting ATPase subunit F</fullName>
    </submittedName>
</protein>